<dbReference type="OrthoDB" id="423065at2759"/>
<gene>
    <name evidence="1" type="primary">CYP704B1</name>
    <name evidence="1" type="ORF">SPIL2461_LOCUS2606</name>
</gene>
<keyword evidence="2" id="KW-1185">Reference proteome</keyword>
<name>A0A812JUJ8_SYMPI</name>
<proteinExistence type="predicted"/>
<dbReference type="AlphaFoldDB" id="A0A812JUJ8"/>
<accession>A0A812JUJ8</accession>
<organism evidence="1 2">
    <name type="scientific">Symbiodinium pilosum</name>
    <name type="common">Dinoflagellate</name>
    <dbReference type="NCBI Taxonomy" id="2952"/>
    <lineage>
        <taxon>Eukaryota</taxon>
        <taxon>Sar</taxon>
        <taxon>Alveolata</taxon>
        <taxon>Dinophyceae</taxon>
        <taxon>Suessiales</taxon>
        <taxon>Symbiodiniaceae</taxon>
        <taxon>Symbiodinium</taxon>
    </lineage>
</organism>
<protein>
    <submittedName>
        <fullName evidence="1">CYP704B1 protein</fullName>
    </submittedName>
</protein>
<sequence>LTTLAEAFKQQAVSEIRESRWTRFTLRLLRLIDGSSLDDLKESWSHGLHGWQAFASVLTDKINSRPTAVFAQEIAGHCAKGDKALQALDEKITNQAN</sequence>
<feature type="non-terminal residue" evidence="1">
    <location>
        <position position="97"/>
    </location>
</feature>
<evidence type="ECO:0000313" key="2">
    <source>
        <dbReference type="Proteomes" id="UP000649617"/>
    </source>
</evidence>
<reference evidence="1" key="1">
    <citation type="submission" date="2021-02" db="EMBL/GenBank/DDBJ databases">
        <authorList>
            <person name="Dougan E. K."/>
            <person name="Rhodes N."/>
            <person name="Thang M."/>
            <person name="Chan C."/>
        </authorList>
    </citation>
    <scope>NUCLEOTIDE SEQUENCE</scope>
</reference>
<evidence type="ECO:0000313" key="1">
    <source>
        <dbReference type="EMBL" id="CAE7216011.1"/>
    </source>
</evidence>
<dbReference type="EMBL" id="CAJNIZ010002885">
    <property type="protein sequence ID" value="CAE7216011.1"/>
    <property type="molecule type" value="Genomic_DNA"/>
</dbReference>
<comment type="caution">
    <text evidence="1">The sequence shown here is derived from an EMBL/GenBank/DDBJ whole genome shotgun (WGS) entry which is preliminary data.</text>
</comment>
<dbReference type="Proteomes" id="UP000649617">
    <property type="component" value="Unassembled WGS sequence"/>
</dbReference>